<gene>
    <name evidence="1" type="ORF">L484_000495</name>
</gene>
<name>W9SES3_9ROSA</name>
<dbReference type="PANTHER" id="PTHR32018:SF22">
    <property type="entry name" value="RHAMNOGALACTURONAN ENDOLYASE"/>
    <property type="match status" value="1"/>
</dbReference>
<evidence type="ECO:0000313" key="1">
    <source>
        <dbReference type="EMBL" id="EXC45519.1"/>
    </source>
</evidence>
<dbReference type="Pfam" id="PF06045">
    <property type="entry name" value="Rhamnogal_lyase"/>
    <property type="match status" value="1"/>
</dbReference>
<dbReference type="Proteomes" id="UP000030645">
    <property type="component" value="Unassembled WGS sequence"/>
</dbReference>
<proteinExistence type="predicted"/>
<dbReference type="InterPro" id="IPR010325">
    <property type="entry name" value="Rhamnogal_lyase"/>
</dbReference>
<sequence length="127" mass="14599">MKPQGYLTSLTYGGMDNILDSKSSDESSRGYWDANWSWPGGQDRYQLLKGAEYSVVNRSNDLIEVSFRNAYDPPTKGSKLPLSVDIRYILRSRVSGFYCYAIYERPSGCREFDLAQTRMAFKLRPEK</sequence>
<keyword evidence="2" id="KW-1185">Reference proteome</keyword>
<dbReference type="InterPro" id="IPR051850">
    <property type="entry name" value="Polysacch_Lyase_4"/>
</dbReference>
<dbReference type="STRING" id="981085.W9SES3"/>
<dbReference type="PANTHER" id="PTHR32018">
    <property type="entry name" value="RHAMNOGALACTURONATE LYASE FAMILY PROTEIN"/>
    <property type="match status" value="1"/>
</dbReference>
<organism evidence="1 2">
    <name type="scientific">Morus notabilis</name>
    <dbReference type="NCBI Taxonomy" id="981085"/>
    <lineage>
        <taxon>Eukaryota</taxon>
        <taxon>Viridiplantae</taxon>
        <taxon>Streptophyta</taxon>
        <taxon>Embryophyta</taxon>
        <taxon>Tracheophyta</taxon>
        <taxon>Spermatophyta</taxon>
        <taxon>Magnoliopsida</taxon>
        <taxon>eudicotyledons</taxon>
        <taxon>Gunneridae</taxon>
        <taxon>Pentapetalae</taxon>
        <taxon>rosids</taxon>
        <taxon>fabids</taxon>
        <taxon>Rosales</taxon>
        <taxon>Moraceae</taxon>
        <taxon>Moreae</taxon>
        <taxon>Morus</taxon>
    </lineage>
</organism>
<dbReference type="EMBL" id="KE623620">
    <property type="protein sequence ID" value="EXC45519.1"/>
    <property type="molecule type" value="Genomic_DNA"/>
</dbReference>
<evidence type="ECO:0000313" key="2">
    <source>
        <dbReference type="Proteomes" id="UP000030645"/>
    </source>
</evidence>
<reference evidence="2" key="1">
    <citation type="submission" date="2013-01" db="EMBL/GenBank/DDBJ databases">
        <title>Draft Genome Sequence of a Mulberry Tree, Morus notabilis C.K. Schneid.</title>
        <authorList>
            <person name="He N."/>
            <person name="Zhao S."/>
        </authorList>
    </citation>
    <scope>NUCLEOTIDE SEQUENCE</scope>
</reference>
<dbReference type="AlphaFoldDB" id="W9SES3"/>
<protein>
    <submittedName>
        <fullName evidence="1">Uncharacterized protein</fullName>
    </submittedName>
</protein>
<dbReference type="eggNOG" id="ENOG502QQM5">
    <property type="taxonomic scope" value="Eukaryota"/>
</dbReference>
<accession>W9SES3</accession>